<organism evidence="1 2">
    <name type="scientific">Nosema bombycis (strain CQ1 / CVCC 102059)</name>
    <name type="common">Microsporidian parasite</name>
    <name type="synonym">Pebrine of silkworm</name>
    <dbReference type="NCBI Taxonomy" id="578461"/>
    <lineage>
        <taxon>Eukaryota</taxon>
        <taxon>Fungi</taxon>
        <taxon>Fungi incertae sedis</taxon>
        <taxon>Microsporidia</taxon>
        <taxon>Nosematidae</taxon>
        <taxon>Nosema</taxon>
    </lineage>
</organism>
<dbReference type="Proteomes" id="UP000016927">
    <property type="component" value="Unassembled WGS sequence"/>
</dbReference>
<keyword evidence="2" id="KW-1185">Reference proteome</keyword>
<gene>
    <name evidence="1" type="ORF">NBO_25g0005</name>
</gene>
<evidence type="ECO:0000313" key="2">
    <source>
        <dbReference type="Proteomes" id="UP000016927"/>
    </source>
</evidence>
<dbReference type="AlphaFoldDB" id="R0M996"/>
<dbReference type="OrthoDB" id="10531053at2759"/>
<dbReference type="EMBL" id="KB908933">
    <property type="protein sequence ID" value="EOB14544.1"/>
    <property type="molecule type" value="Genomic_DNA"/>
</dbReference>
<dbReference type="VEuPathDB" id="MicrosporidiaDB:NBO_25g0005"/>
<proteinExistence type="predicted"/>
<evidence type="ECO:0000313" key="1">
    <source>
        <dbReference type="EMBL" id="EOB14544.1"/>
    </source>
</evidence>
<sequence length="315" mass="37420">MHNSLEEIEDYLQEVEDFNIKNNNFSSFIKSYDLIYKEMSILDSKISNLNLRLKPYDLIDFLLSKSIPNRNLGSINRIMQDLKLIEKDLNEEYAIKFKKVYNKVLKVGNEIVKDKIKNKIESLYLNNDLITYIVLLDNKEEVMREVIEKRIEICNKKIEFYEYKNEGGKEVDKVEVGKEGAGDQYKEGDGDQYDNNLNSSFYFLLVNQEINLWSLLFPSDLNLILKRLTSLDLPLGHSKFERFVYAIFKVYFWEVKNLKGKLEEIYLKIKDKKEILKSIKEIEKYTELKFVHEWVYNALLYKSLKEYLSDGIIEI</sequence>
<reference evidence="1 2" key="1">
    <citation type="journal article" date="2013" name="BMC Genomics">
        <title>Comparative genomics of parasitic silkworm microsporidia reveal an association between genome expansion and host adaptation.</title>
        <authorList>
            <person name="Pan G."/>
            <person name="Xu J."/>
            <person name="Li T."/>
            <person name="Xia Q."/>
            <person name="Liu S.L."/>
            <person name="Zhang G."/>
            <person name="Li S."/>
            <person name="Li C."/>
            <person name="Liu H."/>
            <person name="Yang L."/>
            <person name="Liu T."/>
            <person name="Zhang X."/>
            <person name="Wu Z."/>
            <person name="Fan W."/>
            <person name="Dang X."/>
            <person name="Xiang H."/>
            <person name="Tao M."/>
            <person name="Li Y."/>
            <person name="Hu J."/>
            <person name="Li Z."/>
            <person name="Lin L."/>
            <person name="Luo J."/>
            <person name="Geng L."/>
            <person name="Wang L."/>
            <person name="Long M."/>
            <person name="Wan Y."/>
            <person name="He N."/>
            <person name="Zhang Z."/>
            <person name="Lu C."/>
            <person name="Keeling P.J."/>
            <person name="Wang J."/>
            <person name="Xiang Z."/>
            <person name="Zhou Z."/>
        </authorList>
    </citation>
    <scope>NUCLEOTIDE SEQUENCE [LARGE SCALE GENOMIC DNA]</scope>
    <source>
        <strain evidence="2">CQ1 / CVCC 102059</strain>
    </source>
</reference>
<protein>
    <submittedName>
        <fullName evidence="1">Uncharacterized protein</fullName>
    </submittedName>
</protein>
<accession>R0M996</accession>
<dbReference type="HOGENOM" id="CLU_897406_0_0_1"/>
<name>R0M996_NOSB1</name>